<proteinExistence type="inferred from homology"/>
<reference evidence="2" key="1">
    <citation type="submission" date="2019-05" db="EMBL/GenBank/DDBJ databases">
        <title>Whole genome sequencing of Pseudanabaena catenata USMAC16.</title>
        <authorList>
            <person name="Khan Z."/>
            <person name="Omar W.M."/>
            <person name="Convey P."/>
            <person name="Merican F."/>
            <person name="Najimudin N."/>
        </authorList>
    </citation>
    <scope>NUCLEOTIDE SEQUENCE</scope>
    <source>
        <strain evidence="2">USMAC16</strain>
    </source>
</reference>
<name>A0A9X4RI10_9CYAN</name>
<gene>
    <name evidence="2" type="ORF">FEV09_13270</name>
</gene>
<evidence type="ECO:0000256" key="1">
    <source>
        <dbReference type="ARBA" id="ARBA00009981"/>
    </source>
</evidence>
<dbReference type="InterPro" id="IPR036165">
    <property type="entry name" value="YefM-like_sf"/>
</dbReference>
<keyword evidence="3" id="KW-1185">Reference proteome</keyword>
<organism evidence="2 3">
    <name type="scientific">Pseudanabaena catenata USMAC16</name>
    <dbReference type="NCBI Taxonomy" id="1855837"/>
    <lineage>
        <taxon>Bacteria</taxon>
        <taxon>Bacillati</taxon>
        <taxon>Cyanobacteriota</taxon>
        <taxon>Cyanophyceae</taxon>
        <taxon>Pseudanabaenales</taxon>
        <taxon>Pseudanabaenaceae</taxon>
        <taxon>Pseudanabaena</taxon>
    </lineage>
</organism>
<dbReference type="SUPFAM" id="SSF143120">
    <property type="entry name" value="YefM-like"/>
    <property type="match status" value="1"/>
</dbReference>
<dbReference type="AlphaFoldDB" id="A0A9X4RI10"/>
<evidence type="ECO:0000313" key="3">
    <source>
        <dbReference type="Proteomes" id="UP001152872"/>
    </source>
</evidence>
<protein>
    <submittedName>
        <fullName evidence="2">Type II toxin-antitoxin system Phd/YefM family antitoxin</fullName>
    </submittedName>
</protein>
<dbReference type="RefSeq" id="WP_009627650.1">
    <property type="nucleotide sequence ID" value="NZ_VBTY01000106.1"/>
</dbReference>
<dbReference type="Gene3D" id="3.40.1620.10">
    <property type="entry name" value="YefM-like domain"/>
    <property type="match status" value="1"/>
</dbReference>
<sequence>MVNVLQIGEVGTELSKLVNEVRDLHTQVVIEAEGKPVVAMVRYDYLANLLEALEDAIDSNLLKKAVASNDRFFSFEDVIDAHNKAHYTEVVVEDFTKI</sequence>
<dbReference type="Proteomes" id="UP001152872">
    <property type="component" value="Unassembled WGS sequence"/>
</dbReference>
<comment type="similarity">
    <text evidence="1">Belongs to the phD/YefM antitoxin family.</text>
</comment>
<accession>A0A9X4RI10</accession>
<comment type="caution">
    <text evidence="2">The sequence shown here is derived from an EMBL/GenBank/DDBJ whole genome shotgun (WGS) entry which is preliminary data.</text>
</comment>
<evidence type="ECO:0000313" key="2">
    <source>
        <dbReference type="EMBL" id="MDG3495523.1"/>
    </source>
</evidence>
<dbReference type="EMBL" id="VBTY01000106">
    <property type="protein sequence ID" value="MDG3495523.1"/>
    <property type="molecule type" value="Genomic_DNA"/>
</dbReference>